<dbReference type="GO" id="GO:0002940">
    <property type="term" value="P:tRNA N2-guanine methylation"/>
    <property type="evidence" value="ECO:0007669"/>
    <property type="project" value="TreeGrafter"/>
</dbReference>
<keyword evidence="3 9" id="KW-0808">Transferase</keyword>
<evidence type="ECO:0000313" key="12">
    <source>
        <dbReference type="Proteomes" id="UP000179807"/>
    </source>
</evidence>
<evidence type="ECO:0000313" key="11">
    <source>
        <dbReference type="EMBL" id="OHT01807.1"/>
    </source>
</evidence>
<feature type="region of interest" description="Disordered" evidence="10">
    <location>
        <begin position="451"/>
        <end position="475"/>
    </location>
</feature>
<dbReference type="Gene3D" id="3.30.56.70">
    <property type="entry name" value="N2,N2-dimethylguanosine tRNA methyltransferase, C-terminal domain"/>
    <property type="match status" value="1"/>
</dbReference>
<evidence type="ECO:0000256" key="7">
    <source>
        <dbReference type="ARBA" id="ARBA00039099"/>
    </source>
</evidence>
<dbReference type="AlphaFoldDB" id="A0A1J4JRP5"/>
<protein>
    <recommendedName>
        <fullName evidence="7 9">tRNA (guanine(26)-N(2))-dimethyltransferase</fullName>
        <ecNumber evidence="7 9">2.1.1.216</ecNumber>
    </recommendedName>
</protein>
<comment type="caution">
    <text evidence="11">The sequence shown here is derived from an EMBL/GenBank/DDBJ whole genome shotgun (WGS) entry which is preliminary data.</text>
</comment>
<evidence type="ECO:0000256" key="4">
    <source>
        <dbReference type="ARBA" id="ARBA00022691"/>
    </source>
</evidence>
<keyword evidence="6 9" id="KW-0694">RNA-binding</keyword>
<accession>A0A1J4JRP5</accession>
<sequence>MGSEVSLPSEQPVIEEGSAKIYFPSSVNPDDVFYNPVQVFNRDLTCLVLKVFTQEHSGPVKIFEAFSASGLRSIRYAHEVPGVTQIIANDLDPHAVAVIEKNISINKVQDIVKSSIGDANILLETKRKEFQVIDLDPYSTAAPFIDGAVQAISDGGLLCVTSTDGRSLCGTQPDTAFAWYNSMTLNTDFTHEVGIRTLLSTIITAASRYGRSVEPLLSLSANFYFRVFVKIHDNKGDSKVTAASTSLIFYSPDSGSFWLQPMGLLQKKGTSRSVKNTTLNIPYLNDPWTGGKLKIGGPIYSGPLHNKDFCQKLMLALPTMRYVKTNSRIEATLNTCMQEIEAPLYYCIDALCGIVKASCPSRALVVTVLTRLGYQCSLTHCKAGMLKTDAPPEVIWDIIRTWYFNEGKKLPENDPKARAILEGNMTTEIKLEIDENIKKQIKLDKKRCKFYENPTKNFGPKSAAGKKKKTPKENK</sequence>
<dbReference type="PANTHER" id="PTHR10631">
    <property type="entry name" value="N 2 ,N 2 -DIMETHYLGUANOSINE TRNA METHYLTRANSFERASE"/>
    <property type="match status" value="1"/>
</dbReference>
<dbReference type="FunFam" id="3.40.50.150:FF:000051">
    <property type="entry name" value="tRNA (guanine(26)-N(2))-dimethyltransferase"/>
    <property type="match status" value="1"/>
</dbReference>
<dbReference type="InterPro" id="IPR029063">
    <property type="entry name" value="SAM-dependent_MTases_sf"/>
</dbReference>
<dbReference type="SUPFAM" id="SSF53335">
    <property type="entry name" value="S-adenosyl-L-methionine-dependent methyltransferases"/>
    <property type="match status" value="1"/>
</dbReference>
<evidence type="ECO:0000256" key="5">
    <source>
        <dbReference type="ARBA" id="ARBA00022694"/>
    </source>
</evidence>
<dbReference type="Proteomes" id="UP000179807">
    <property type="component" value="Unassembled WGS sequence"/>
</dbReference>
<proteinExistence type="inferred from homology"/>
<dbReference type="PROSITE" id="PS51626">
    <property type="entry name" value="SAM_MT_TRM1"/>
    <property type="match status" value="1"/>
</dbReference>
<dbReference type="PANTHER" id="PTHR10631:SF3">
    <property type="entry name" value="TRNA (GUANINE(26)-N(2))-DIMETHYLTRANSFERASE"/>
    <property type="match status" value="1"/>
</dbReference>
<keyword evidence="5 9" id="KW-0819">tRNA processing</keyword>
<evidence type="ECO:0000256" key="6">
    <source>
        <dbReference type="ARBA" id="ARBA00022884"/>
    </source>
</evidence>
<dbReference type="InterPro" id="IPR002905">
    <property type="entry name" value="Trm1"/>
</dbReference>
<evidence type="ECO:0000256" key="1">
    <source>
        <dbReference type="ARBA" id="ARBA00022555"/>
    </source>
</evidence>
<reference evidence="11" key="1">
    <citation type="submission" date="2016-10" db="EMBL/GenBank/DDBJ databases">
        <authorList>
            <person name="Benchimol M."/>
            <person name="Almeida L.G."/>
            <person name="Vasconcelos A.T."/>
            <person name="Perreira-Neves A."/>
            <person name="Rosa I.A."/>
            <person name="Tasca T."/>
            <person name="Bogo M.R."/>
            <person name="de Souza W."/>
        </authorList>
    </citation>
    <scope>NUCLEOTIDE SEQUENCE [LARGE SCALE GENOMIC DNA]</scope>
    <source>
        <strain evidence="11">K</strain>
    </source>
</reference>
<comment type="catalytic activity">
    <reaction evidence="8 9">
        <text>guanosine(26) in tRNA + 2 S-adenosyl-L-methionine = N(2)-dimethylguanosine(26) in tRNA + 2 S-adenosyl-L-homocysteine + 2 H(+)</text>
        <dbReference type="Rhea" id="RHEA:43140"/>
        <dbReference type="Rhea" id="RHEA-COMP:10359"/>
        <dbReference type="Rhea" id="RHEA-COMP:10360"/>
        <dbReference type="ChEBI" id="CHEBI:15378"/>
        <dbReference type="ChEBI" id="CHEBI:57856"/>
        <dbReference type="ChEBI" id="CHEBI:59789"/>
        <dbReference type="ChEBI" id="CHEBI:74269"/>
        <dbReference type="ChEBI" id="CHEBI:74513"/>
        <dbReference type="EC" id="2.1.1.216"/>
    </reaction>
</comment>
<dbReference type="InterPro" id="IPR042296">
    <property type="entry name" value="tRNA_met_Trm1_C"/>
</dbReference>
<dbReference type="Pfam" id="PF02005">
    <property type="entry name" value="TRM"/>
    <property type="match status" value="1"/>
</dbReference>
<dbReference type="VEuPathDB" id="TrichDB:TRFO_07359"/>
<keyword evidence="1 9" id="KW-0820">tRNA-binding</keyword>
<dbReference type="EC" id="2.1.1.216" evidence="7 9"/>
<dbReference type="CDD" id="cd02440">
    <property type="entry name" value="AdoMet_MTases"/>
    <property type="match status" value="1"/>
</dbReference>
<dbReference type="NCBIfam" id="TIGR00308">
    <property type="entry name" value="TRM1"/>
    <property type="match status" value="1"/>
</dbReference>
<dbReference type="OrthoDB" id="6349953at2759"/>
<organism evidence="11 12">
    <name type="scientific">Tritrichomonas foetus</name>
    <dbReference type="NCBI Taxonomy" id="1144522"/>
    <lineage>
        <taxon>Eukaryota</taxon>
        <taxon>Metamonada</taxon>
        <taxon>Parabasalia</taxon>
        <taxon>Tritrichomonadida</taxon>
        <taxon>Tritrichomonadidae</taxon>
        <taxon>Tritrichomonas</taxon>
    </lineage>
</organism>
<evidence type="ECO:0000256" key="8">
    <source>
        <dbReference type="ARBA" id="ARBA00051897"/>
    </source>
</evidence>
<keyword evidence="2 9" id="KW-0489">Methyltransferase</keyword>
<dbReference type="RefSeq" id="XP_068354943.1">
    <property type="nucleotide sequence ID" value="XM_068493633.1"/>
</dbReference>
<evidence type="ECO:0000256" key="10">
    <source>
        <dbReference type="SAM" id="MobiDB-lite"/>
    </source>
</evidence>
<keyword evidence="12" id="KW-1185">Reference proteome</keyword>
<dbReference type="GO" id="GO:0160104">
    <property type="term" value="F:tRNA (guanine(26)-N2)-dimethyltransferase activity"/>
    <property type="evidence" value="ECO:0007669"/>
    <property type="project" value="UniProtKB-UniRule"/>
</dbReference>
<name>A0A1J4JRP5_9EUKA</name>
<dbReference type="GO" id="GO:0000049">
    <property type="term" value="F:tRNA binding"/>
    <property type="evidence" value="ECO:0007669"/>
    <property type="project" value="UniProtKB-UniRule"/>
</dbReference>
<dbReference type="GO" id="GO:0005634">
    <property type="term" value="C:nucleus"/>
    <property type="evidence" value="ECO:0007669"/>
    <property type="project" value="TreeGrafter"/>
</dbReference>
<comment type="similarity">
    <text evidence="9">Belongs to the class I-like SAM-binding methyltransferase superfamily. Trm1 family.</text>
</comment>
<evidence type="ECO:0000256" key="9">
    <source>
        <dbReference type="PROSITE-ProRule" id="PRU00958"/>
    </source>
</evidence>
<dbReference type="EMBL" id="MLAK01000893">
    <property type="protein sequence ID" value="OHT01807.1"/>
    <property type="molecule type" value="Genomic_DNA"/>
</dbReference>
<feature type="compositionally biased region" description="Basic residues" evidence="10">
    <location>
        <begin position="464"/>
        <end position="475"/>
    </location>
</feature>
<dbReference type="FunFam" id="3.30.56.70:FF:000001">
    <property type="entry name" value="tRNA (guanine(26)-N(2))-dimethyltransferase"/>
    <property type="match status" value="1"/>
</dbReference>
<dbReference type="GeneID" id="94828337"/>
<dbReference type="Gene3D" id="3.40.50.150">
    <property type="entry name" value="Vaccinia Virus protein VP39"/>
    <property type="match status" value="1"/>
</dbReference>
<evidence type="ECO:0000256" key="2">
    <source>
        <dbReference type="ARBA" id="ARBA00022603"/>
    </source>
</evidence>
<gene>
    <name evidence="11" type="ORF">TRFO_07359</name>
</gene>
<keyword evidence="4 9" id="KW-0949">S-adenosyl-L-methionine</keyword>
<evidence type="ECO:0000256" key="3">
    <source>
        <dbReference type="ARBA" id="ARBA00022679"/>
    </source>
</evidence>